<feature type="domain" description="Penicillin binding protein A dimerisation" evidence="2">
    <location>
        <begin position="52"/>
        <end position="135"/>
    </location>
</feature>
<dbReference type="PANTHER" id="PTHR30627">
    <property type="entry name" value="PEPTIDOGLYCAN D,D-TRANSPEPTIDASE"/>
    <property type="match status" value="1"/>
</dbReference>
<proteinExistence type="predicted"/>
<dbReference type="PANTHER" id="PTHR30627:SF24">
    <property type="entry name" value="PENICILLIN-BINDING PROTEIN 4B"/>
    <property type="match status" value="1"/>
</dbReference>
<dbReference type="Pfam" id="PF21922">
    <property type="entry name" value="PBP_dimer_2"/>
    <property type="match status" value="1"/>
</dbReference>
<dbReference type="GO" id="GO:0005886">
    <property type="term" value="C:plasma membrane"/>
    <property type="evidence" value="ECO:0007669"/>
    <property type="project" value="TreeGrafter"/>
</dbReference>
<accession>A0A095YD97</accession>
<gene>
    <name evidence="3" type="ORF">HMPREF2128_05835</name>
</gene>
<dbReference type="EMBL" id="JRNH01000015">
    <property type="protein sequence ID" value="KGF20410.1"/>
    <property type="molecule type" value="Genomic_DNA"/>
</dbReference>
<sequence>MNPAIRRTWLAVVTLFVVILMGTTYVQFIGAEKLNTNPLNSRPILANYDRPRGAILVDGKPIAQSVRTENGPYKFKRTYTDSKLYSGLTGFYSINSGATQLESTQESTLSGTSDDQFFDRLSNLFTGKEDRGADIELTIDPAIQKAAYDALPDGKQGSVVVTDPRDGRILAMVNKPTFDANELSVENADQAKQNRAKLESVPGLSVNWNPAVYDRIPPGSSFKLLTLIAGLETGDFQMDEEYDNPPSWSPPGTERELKNFSVGICASKPDKAPLTFIVAQSCNTPFAQVVQDIGADKMKDVTKRFGFGEKPDWMGLAPTSASVWPDTSDPAQLAYSSFGQFDVQATALQMNMVAMGIANDGVIMRPQLIKQVTSPDLRVLRRFKAEEFGRATSSEVAQDMTKLMREPVKSGTATRARVSGVDLAAKTGTADIGESGKVNGWITGFFPADEPQYAVTIVVKNVTYEESAGLSSTIMSKIERAVMNR</sequence>
<dbReference type="AlphaFoldDB" id="A0A095YD97"/>
<name>A0A095YD97_9MICC</name>
<dbReference type="InterPro" id="IPR050515">
    <property type="entry name" value="Beta-lactam/transpept"/>
</dbReference>
<evidence type="ECO:0000313" key="4">
    <source>
        <dbReference type="Proteomes" id="UP000053528"/>
    </source>
</evidence>
<keyword evidence="3" id="KW-0808">Transferase</keyword>
<dbReference type="Pfam" id="PF00905">
    <property type="entry name" value="Transpeptidase"/>
    <property type="match status" value="1"/>
</dbReference>
<dbReference type="SUPFAM" id="SSF56601">
    <property type="entry name" value="beta-lactamase/transpeptidase-like"/>
    <property type="match status" value="1"/>
</dbReference>
<dbReference type="GO" id="GO:0008658">
    <property type="term" value="F:penicillin binding"/>
    <property type="evidence" value="ECO:0007669"/>
    <property type="project" value="InterPro"/>
</dbReference>
<dbReference type="InterPro" id="IPR001460">
    <property type="entry name" value="PCN-bd_Tpept"/>
</dbReference>
<evidence type="ECO:0000313" key="3">
    <source>
        <dbReference type="EMBL" id="KGF20410.1"/>
    </source>
</evidence>
<dbReference type="Proteomes" id="UP000053528">
    <property type="component" value="Unassembled WGS sequence"/>
</dbReference>
<dbReference type="InterPro" id="IPR012338">
    <property type="entry name" value="Beta-lactam/transpept-like"/>
</dbReference>
<dbReference type="GO" id="GO:0071555">
    <property type="term" value="P:cell wall organization"/>
    <property type="evidence" value="ECO:0007669"/>
    <property type="project" value="TreeGrafter"/>
</dbReference>
<feature type="domain" description="Penicillin-binding protein transpeptidase" evidence="1">
    <location>
        <begin position="157"/>
        <end position="472"/>
    </location>
</feature>
<comment type="caution">
    <text evidence="3">The sequence shown here is derived from an EMBL/GenBank/DDBJ whole genome shotgun (WGS) entry which is preliminary data.</text>
</comment>
<protein>
    <submittedName>
        <fullName evidence="3">Peptidoglycan glycosyltransferase</fullName>
    </submittedName>
</protein>
<dbReference type="Gene3D" id="3.90.1310.10">
    <property type="entry name" value="Penicillin-binding protein 2a (Domain 2)"/>
    <property type="match status" value="1"/>
</dbReference>
<reference evidence="3 4" key="1">
    <citation type="submission" date="2014-07" db="EMBL/GenBank/DDBJ databases">
        <authorList>
            <person name="McCorrison J."/>
            <person name="Sanka R."/>
            <person name="Torralba M."/>
            <person name="Gillis M."/>
            <person name="Haft D.H."/>
            <person name="Methe B."/>
            <person name="Sutton G."/>
            <person name="Nelson K.E."/>
        </authorList>
    </citation>
    <scope>NUCLEOTIDE SEQUENCE [LARGE SCALE GENOMIC DNA]</scope>
    <source>
        <strain evidence="3 4">DNF00011</strain>
    </source>
</reference>
<dbReference type="GO" id="GO:0016740">
    <property type="term" value="F:transferase activity"/>
    <property type="evidence" value="ECO:0007669"/>
    <property type="project" value="UniProtKB-KW"/>
</dbReference>
<dbReference type="GO" id="GO:0071972">
    <property type="term" value="F:peptidoglycan L,D-transpeptidase activity"/>
    <property type="evidence" value="ECO:0007669"/>
    <property type="project" value="TreeGrafter"/>
</dbReference>
<dbReference type="InterPro" id="IPR054120">
    <property type="entry name" value="PBPA_dimer"/>
</dbReference>
<organism evidence="3 4">
    <name type="scientific">Pseudoglutamicibacter albus DNF00011</name>
    <dbReference type="NCBI Taxonomy" id="1401063"/>
    <lineage>
        <taxon>Bacteria</taxon>
        <taxon>Bacillati</taxon>
        <taxon>Actinomycetota</taxon>
        <taxon>Actinomycetes</taxon>
        <taxon>Micrococcales</taxon>
        <taxon>Micrococcaceae</taxon>
        <taxon>Pseudoglutamicibacter</taxon>
    </lineage>
</organism>
<evidence type="ECO:0000259" key="1">
    <source>
        <dbReference type="Pfam" id="PF00905"/>
    </source>
</evidence>
<evidence type="ECO:0000259" key="2">
    <source>
        <dbReference type="Pfam" id="PF21922"/>
    </source>
</evidence>
<dbReference type="RefSeq" id="WP_035756059.1">
    <property type="nucleotide sequence ID" value="NZ_JRNH01000015.1"/>
</dbReference>
<dbReference type="Gene3D" id="3.40.710.10">
    <property type="entry name" value="DD-peptidase/beta-lactamase superfamily"/>
    <property type="match status" value="1"/>
</dbReference>